<accession>A0A1R3J1W4</accession>
<evidence type="ECO:0000313" key="5">
    <source>
        <dbReference type="EMBL" id="OMO88822.1"/>
    </source>
</evidence>
<evidence type="ECO:0000313" key="6">
    <source>
        <dbReference type="Proteomes" id="UP000187203"/>
    </source>
</evidence>
<organism evidence="5 6">
    <name type="scientific">Corchorus olitorius</name>
    <dbReference type="NCBI Taxonomy" id="93759"/>
    <lineage>
        <taxon>Eukaryota</taxon>
        <taxon>Viridiplantae</taxon>
        <taxon>Streptophyta</taxon>
        <taxon>Embryophyta</taxon>
        <taxon>Tracheophyta</taxon>
        <taxon>Spermatophyta</taxon>
        <taxon>Magnoliopsida</taxon>
        <taxon>eudicotyledons</taxon>
        <taxon>Gunneridae</taxon>
        <taxon>Pentapetalae</taxon>
        <taxon>rosids</taxon>
        <taxon>malvids</taxon>
        <taxon>Malvales</taxon>
        <taxon>Malvaceae</taxon>
        <taxon>Grewioideae</taxon>
        <taxon>Apeibeae</taxon>
        <taxon>Corchorus</taxon>
    </lineage>
</organism>
<dbReference type="GO" id="GO:0006869">
    <property type="term" value="P:lipid transport"/>
    <property type="evidence" value="ECO:0007669"/>
    <property type="project" value="InterPro"/>
</dbReference>
<dbReference type="SUPFAM" id="SSF47699">
    <property type="entry name" value="Bifunctional inhibitor/lipid-transfer protein/seed storage 2S albumin"/>
    <property type="match status" value="1"/>
</dbReference>
<dbReference type="PROSITE" id="PS51257">
    <property type="entry name" value="PROKAR_LIPOPROTEIN"/>
    <property type="match status" value="1"/>
</dbReference>
<keyword evidence="6" id="KW-1185">Reference proteome</keyword>
<reference evidence="6" key="1">
    <citation type="submission" date="2013-09" db="EMBL/GenBank/DDBJ databases">
        <title>Corchorus olitorius genome sequencing.</title>
        <authorList>
            <person name="Alam M."/>
            <person name="Haque M.S."/>
            <person name="Islam M.S."/>
            <person name="Emdad E.M."/>
            <person name="Islam M.M."/>
            <person name="Ahmed B."/>
            <person name="Halim A."/>
            <person name="Hossen Q.M.M."/>
            <person name="Hossain M.Z."/>
            <person name="Ahmed R."/>
            <person name="Khan M.M."/>
            <person name="Islam R."/>
            <person name="Rashid M.M."/>
            <person name="Khan S.A."/>
            <person name="Rahman M.S."/>
            <person name="Alam M."/>
            <person name="Yahiya A.S."/>
            <person name="Khan M.S."/>
            <person name="Azam M.S."/>
            <person name="Haque T."/>
            <person name="Lashkar M.Z.H."/>
            <person name="Akhand A.I."/>
            <person name="Morshed G."/>
            <person name="Roy S."/>
            <person name="Uddin K.S."/>
            <person name="Rabeya T."/>
            <person name="Hossain A.S."/>
            <person name="Chowdhury A."/>
            <person name="Snigdha A.R."/>
            <person name="Mortoza M.S."/>
            <person name="Matin S.A."/>
            <person name="Hoque S.M.E."/>
            <person name="Islam M.K."/>
            <person name="Roy D.K."/>
            <person name="Haider R."/>
            <person name="Moosa M.M."/>
            <person name="Elias S.M."/>
            <person name="Hasan A.M."/>
            <person name="Jahan S."/>
            <person name="Shafiuddin M."/>
            <person name="Mahmood N."/>
            <person name="Shommy N.S."/>
        </authorList>
    </citation>
    <scope>NUCLEOTIDE SEQUENCE [LARGE SCALE GENOMIC DNA]</scope>
    <source>
        <strain evidence="6">cv. O-4</strain>
    </source>
</reference>
<dbReference type="EMBL" id="AWUE01016980">
    <property type="protein sequence ID" value="OMO88822.1"/>
    <property type="molecule type" value="Genomic_DNA"/>
</dbReference>
<evidence type="ECO:0000259" key="4">
    <source>
        <dbReference type="SMART" id="SM00499"/>
    </source>
</evidence>
<evidence type="ECO:0000256" key="1">
    <source>
        <dbReference type="ARBA" id="ARBA00009748"/>
    </source>
</evidence>
<sequence length="122" mass="13643">MVVHSLKLACMVAMLCMLVLNPMATASLSCNDVETELDPCVVYLFSSRTKNKVECCKGVRALNERARDKTDRQEACQCIKNQLGGWHAWFITEEIKSLVEDLPQQCGVDFKISATANCNKIK</sequence>
<feature type="domain" description="Bifunctional inhibitor/plant lipid transfer protein/seed storage helical" evidence="4">
    <location>
        <begin position="30"/>
        <end position="118"/>
    </location>
</feature>
<name>A0A1R3J1W4_9ROSI</name>
<protein>
    <recommendedName>
        <fullName evidence="2">Non-specific lipid-transfer protein</fullName>
    </recommendedName>
</protein>
<dbReference type="OrthoDB" id="1862539at2759"/>
<dbReference type="PRINTS" id="PR00382">
    <property type="entry name" value="LIPIDTRNSFER"/>
</dbReference>
<dbReference type="Pfam" id="PF00234">
    <property type="entry name" value="Tryp_alpha_amyl"/>
    <property type="match status" value="1"/>
</dbReference>
<dbReference type="InterPro" id="IPR016140">
    <property type="entry name" value="Bifunc_inhib/LTP/seed_store"/>
</dbReference>
<feature type="signal peptide" evidence="3">
    <location>
        <begin position="1"/>
        <end position="26"/>
    </location>
</feature>
<feature type="chain" id="PRO_5012593733" description="Non-specific lipid-transfer protein" evidence="3">
    <location>
        <begin position="27"/>
        <end position="122"/>
    </location>
</feature>
<keyword evidence="3" id="KW-0732">Signal</keyword>
<dbReference type="PANTHER" id="PTHR33076">
    <property type="entry name" value="NON-SPECIFIC LIPID-TRANSFER PROTEIN 2-RELATED"/>
    <property type="match status" value="1"/>
</dbReference>
<dbReference type="InterPro" id="IPR000528">
    <property type="entry name" value="Plant_nsLTP"/>
</dbReference>
<comment type="caution">
    <text evidence="5">The sequence shown here is derived from an EMBL/GenBank/DDBJ whole genome shotgun (WGS) entry which is preliminary data.</text>
</comment>
<dbReference type="SMART" id="SM00499">
    <property type="entry name" value="AAI"/>
    <property type="match status" value="1"/>
</dbReference>
<dbReference type="AlphaFoldDB" id="A0A1R3J1W4"/>
<proteinExistence type="inferred from homology"/>
<dbReference type="GO" id="GO:0008289">
    <property type="term" value="F:lipid binding"/>
    <property type="evidence" value="ECO:0007669"/>
    <property type="project" value="UniProtKB-KW"/>
</dbReference>
<evidence type="ECO:0000256" key="3">
    <source>
        <dbReference type="SAM" id="SignalP"/>
    </source>
</evidence>
<gene>
    <name evidence="5" type="ORF">COLO4_20062</name>
</gene>
<evidence type="ECO:0000256" key="2">
    <source>
        <dbReference type="RuleBase" id="RU000628"/>
    </source>
</evidence>
<dbReference type="InterPro" id="IPR036312">
    <property type="entry name" value="Bifun_inhib/LTP/seed_sf"/>
</dbReference>
<comment type="similarity">
    <text evidence="1 2">Belongs to the plant LTP family.</text>
</comment>
<dbReference type="Gene3D" id="1.10.110.10">
    <property type="entry name" value="Plant lipid-transfer and hydrophobic proteins"/>
    <property type="match status" value="1"/>
</dbReference>
<keyword evidence="2" id="KW-0446">Lipid-binding</keyword>
<dbReference type="STRING" id="93759.A0A1R3J1W4"/>
<keyword evidence="2" id="KW-0813">Transport</keyword>
<dbReference type="Proteomes" id="UP000187203">
    <property type="component" value="Unassembled WGS sequence"/>
</dbReference>
<comment type="function">
    <text evidence="2">Plant non-specific lipid-transfer proteins transfer phospholipids as well as galactolipids across membranes. May play a role in wax or cutin deposition in the cell walls of expanding epidermal cells and certain secretory tissues.</text>
</comment>